<protein>
    <recommendedName>
        <fullName evidence="8">Cadherin domain-containing protein</fullName>
    </recommendedName>
</protein>
<dbReference type="Gene3D" id="2.60.40.60">
    <property type="entry name" value="Cadherins"/>
    <property type="match status" value="1"/>
</dbReference>
<dbReference type="PROSITE" id="PS50268">
    <property type="entry name" value="CADHERIN_2"/>
    <property type="match status" value="1"/>
</dbReference>
<dbReference type="GO" id="GO:0005509">
    <property type="term" value="F:calcium ion binding"/>
    <property type="evidence" value="ECO:0007669"/>
    <property type="project" value="UniProtKB-UniRule"/>
</dbReference>
<dbReference type="PRINTS" id="PR00205">
    <property type="entry name" value="CADHERIN"/>
</dbReference>
<dbReference type="InterPro" id="IPR002126">
    <property type="entry name" value="Cadherin-like_dom"/>
</dbReference>
<dbReference type="Proteomes" id="UP000004810">
    <property type="component" value="Unassembled WGS sequence"/>
</dbReference>
<dbReference type="PANTHER" id="PTHR24026:SF126">
    <property type="entry name" value="PROTOCADHERIN FAT 4"/>
    <property type="match status" value="1"/>
</dbReference>
<evidence type="ECO:0000256" key="7">
    <source>
        <dbReference type="PROSITE-ProRule" id="PRU00043"/>
    </source>
</evidence>
<comment type="subcellular location">
    <subcellularLocation>
        <location evidence="1">Membrane</location>
    </subcellularLocation>
</comment>
<keyword evidence="4 7" id="KW-0106">Calcium</keyword>
<evidence type="ECO:0000256" key="6">
    <source>
        <dbReference type="ARBA" id="ARBA00023136"/>
    </source>
</evidence>
<evidence type="ECO:0000256" key="3">
    <source>
        <dbReference type="ARBA" id="ARBA00022737"/>
    </source>
</evidence>
<feature type="non-terminal residue" evidence="9">
    <location>
        <position position="136"/>
    </location>
</feature>
<keyword evidence="2" id="KW-0812">Transmembrane</keyword>
<feature type="domain" description="Cadherin" evidence="8">
    <location>
        <begin position="11"/>
        <end position="115"/>
    </location>
</feature>
<proteinExistence type="predicted"/>
<dbReference type="PROSITE" id="PS00232">
    <property type="entry name" value="CADHERIN_1"/>
    <property type="match status" value="1"/>
</dbReference>
<evidence type="ECO:0000313" key="10">
    <source>
        <dbReference type="Proteomes" id="UP000004810"/>
    </source>
</evidence>
<gene>
    <name evidence="9" type="ORF">WUBG_18485</name>
</gene>
<evidence type="ECO:0000313" key="9">
    <source>
        <dbReference type="EMBL" id="EJW70606.1"/>
    </source>
</evidence>
<sequence length="136" mass="14977">MDINDNPPRFSSSIYTASVSANGIIDRPVIKIYATDNDTGKNAQISYHLVSISDGAYNNFWYDSKAHQLNAVGNLKAGERYEIEAREVNTTPIRSSEPISVTIHVMDINDNPPRFSSSIYTASVSANGIIDRPVIK</sequence>
<accession>J9DMC9</accession>
<dbReference type="InterPro" id="IPR015919">
    <property type="entry name" value="Cadherin-like_sf"/>
</dbReference>
<dbReference type="CDD" id="cd11304">
    <property type="entry name" value="Cadherin_repeat"/>
    <property type="match status" value="1"/>
</dbReference>
<evidence type="ECO:0000256" key="4">
    <source>
        <dbReference type="ARBA" id="ARBA00022837"/>
    </source>
</evidence>
<evidence type="ECO:0000256" key="1">
    <source>
        <dbReference type="ARBA" id="ARBA00004370"/>
    </source>
</evidence>
<organism evidence="9 10">
    <name type="scientific">Wuchereria bancrofti</name>
    <dbReference type="NCBI Taxonomy" id="6293"/>
    <lineage>
        <taxon>Eukaryota</taxon>
        <taxon>Metazoa</taxon>
        <taxon>Ecdysozoa</taxon>
        <taxon>Nematoda</taxon>
        <taxon>Chromadorea</taxon>
        <taxon>Rhabditida</taxon>
        <taxon>Spirurina</taxon>
        <taxon>Spiruromorpha</taxon>
        <taxon>Filarioidea</taxon>
        <taxon>Onchocercidae</taxon>
        <taxon>Wuchereria</taxon>
    </lineage>
</organism>
<dbReference type="GO" id="GO:0005886">
    <property type="term" value="C:plasma membrane"/>
    <property type="evidence" value="ECO:0007669"/>
    <property type="project" value="UniProtKB-SubCell"/>
</dbReference>
<comment type="caution">
    <text evidence="9">The sequence shown here is derived from an EMBL/GenBank/DDBJ whole genome shotgun (WGS) entry which is preliminary data.</text>
</comment>
<reference evidence="10" key="1">
    <citation type="submission" date="2012-08" db="EMBL/GenBank/DDBJ databases">
        <title>The Genome Sequence of Wuchereria bancrofti.</title>
        <authorList>
            <person name="Nutman T.B."/>
            <person name="Fink D.L."/>
            <person name="Russ C."/>
            <person name="Young S."/>
            <person name="Zeng Q."/>
            <person name="Koehrsen M."/>
            <person name="Alvarado L."/>
            <person name="Berlin A."/>
            <person name="Chapman S.B."/>
            <person name="Chen Z."/>
            <person name="Freedman E."/>
            <person name="Gellesch M."/>
            <person name="Goldberg J."/>
            <person name="Griggs A."/>
            <person name="Gujja S."/>
            <person name="Heilman E.R."/>
            <person name="Heiman D."/>
            <person name="Hepburn T."/>
            <person name="Howarth C."/>
            <person name="Jen D."/>
            <person name="Larson L."/>
            <person name="Lewis B."/>
            <person name="Mehta T."/>
            <person name="Park D."/>
            <person name="Pearson M."/>
            <person name="Roberts A."/>
            <person name="Saif S."/>
            <person name="Shea T."/>
            <person name="Shenoy N."/>
            <person name="Sisk P."/>
            <person name="Stolte C."/>
            <person name="Sykes S."/>
            <person name="Walk T."/>
            <person name="White J."/>
            <person name="Yandava C."/>
            <person name="Haas B."/>
            <person name="Henn M.R."/>
            <person name="Nusbaum C."/>
            <person name="Birren B."/>
        </authorList>
    </citation>
    <scope>NUCLEOTIDE SEQUENCE [LARGE SCALE GENOMIC DNA]</scope>
    <source>
        <strain evidence="10">NA</strain>
    </source>
</reference>
<dbReference type="InterPro" id="IPR020894">
    <property type="entry name" value="Cadherin_CS"/>
</dbReference>
<keyword evidence="3" id="KW-0677">Repeat</keyword>
<name>J9DMC9_WUCBA</name>
<evidence type="ECO:0000256" key="2">
    <source>
        <dbReference type="ARBA" id="ARBA00022692"/>
    </source>
</evidence>
<dbReference type="PANTHER" id="PTHR24026">
    <property type="entry name" value="FAT ATYPICAL CADHERIN-RELATED"/>
    <property type="match status" value="1"/>
</dbReference>
<evidence type="ECO:0000256" key="5">
    <source>
        <dbReference type="ARBA" id="ARBA00022989"/>
    </source>
</evidence>
<dbReference type="SMART" id="SM00112">
    <property type="entry name" value="CA"/>
    <property type="match status" value="1"/>
</dbReference>
<keyword evidence="5" id="KW-1133">Transmembrane helix</keyword>
<evidence type="ECO:0000259" key="8">
    <source>
        <dbReference type="PROSITE" id="PS50268"/>
    </source>
</evidence>
<dbReference type="GO" id="GO:0007156">
    <property type="term" value="P:homophilic cell adhesion via plasma membrane adhesion molecules"/>
    <property type="evidence" value="ECO:0007669"/>
    <property type="project" value="InterPro"/>
</dbReference>
<dbReference type="SUPFAM" id="SSF49313">
    <property type="entry name" value="Cadherin-like"/>
    <property type="match status" value="1"/>
</dbReference>
<dbReference type="EMBL" id="ADBV01021224">
    <property type="protein sequence ID" value="EJW70606.1"/>
    <property type="molecule type" value="Genomic_DNA"/>
</dbReference>
<keyword evidence="6" id="KW-0472">Membrane</keyword>
<dbReference type="AlphaFoldDB" id="J9DMC9"/>